<evidence type="ECO:0000256" key="1">
    <source>
        <dbReference type="SAM" id="MobiDB-lite"/>
    </source>
</evidence>
<feature type="compositionally biased region" description="Basic and acidic residues" evidence="1">
    <location>
        <begin position="100"/>
        <end position="134"/>
    </location>
</feature>
<feature type="compositionally biased region" description="Polar residues" evidence="1">
    <location>
        <begin position="37"/>
        <end position="60"/>
    </location>
</feature>
<organism evidence="2 3">
    <name type="scientific">Penicillium cinerascens</name>
    <dbReference type="NCBI Taxonomy" id="70096"/>
    <lineage>
        <taxon>Eukaryota</taxon>
        <taxon>Fungi</taxon>
        <taxon>Dikarya</taxon>
        <taxon>Ascomycota</taxon>
        <taxon>Pezizomycotina</taxon>
        <taxon>Eurotiomycetes</taxon>
        <taxon>Eurotiomycetidae</taxon>
        <taxon>Eurotiales</taxon>
        <taxon>Aspergillaceae</taxon>
        <taxon>Penicillium</taxon>
    </lineage>
</organism>
<feature type="compositionally biased region" description="Polar residues" evidence="1">
    <location>
        <begin position="71"/>
        <end position="92"/>
    </location>
</feature>
<accession>A0A9W9NEX5</accession>
<feature type="compositionally biased region" description="Pro residues" evidence="1">
    <location>
        <begin position="625"/>
        <end position="637"/>
    </location>
</feature>
<dbReference type="RefSeq" id="XP_058313213.1">
    <property type="nucleotide sequence ID" value="XM_058447802.1"/>
</dbReference>
<reference evidence="2" key="1">
    <citation type="submission" date="2022-12" db="EMBL/GenBank/DDBJ databases">
        <authorList>
            <person name="Petersen C."/>
        </authorList>
    </citation>
    <scope>NUCLEOTIDE SEQUENCE</scope>
    <source>
        <strain evidence="2">IBT 15544</strain>
    </source>
</reference>
<feature type="compositionally biased region" description="Gly residues" evidence="1">
    <location>
        <begin position="750"/>
        <end position="760"/>
    </location>
</feature>
<feature type="compositionally biased region" description="Basic and acidic residues" evidence="1">
    <location>
        <begin position="490"/>
        <end position="503"/>
    </location>
</feature>
<protein>
    <submittedName>
        <fullName evidence="2">Uncharacterized protein</fullName>
    </submittedName>
</protein>
<feature type="region of interest" description="Disordered" evidence="1">
    <location>
        <begin position="374"/>
        <end position="766"/>
    </location>
</feature>
<feature type="compositionally biased region" description="Pro residues" evidence="1">
    <location>
        <begin position="684"/>
        <end position="712"/>
    </location>
</feature>
<sequence>MARRYKIDELLWLRSSPLVAKPPGLPPIEEWMPQPDPTTQRKQQTTRDPNNPSETTSNRRPSFFEPRHISRGSNSEDVLLTSPKNVFASSRMGSKGSLDMTDRPVRSGNPDDKIDRFAFRDRLFKDRDPVESDGRPGGLNGRRGDKEDWNAGRPRRTFGPDDQERKPRRNGEFDRWDNRETPRDTNDERGNRDKDGRFPPKKDGQPGRSKFEGSWFRNENTADGPDADDDKPLRNREWRRDRHGADREWNRGAKFDQEPEWLDSNERDEPRRAHTQEDFQRWKERMKAGSGAAQAPAQEEKRDVPAESYTAAQEPEPHHTDGSVFSNERSGHSAAPFMADNSMDRFFGMLGGEKPPAQDVATPIPVESAAKNQVFAGKPSKSSRFAGLFSPPPESPSKAPESPAIPMAFAGGASSNPDREGFDRIIAMLGAGGGRSNSGTPNQTNSSQQSRPTSMVHAEQSRNISSPARESYPRQDYASPVHENPLAHLAGKEPQAREREHLLRLMQQVRVGPGPSGNLAQQSPNAAVAPPPGLMPEMMPRPPPGLVGPQKTPNFLDDPAIANMQRPDSEQLRRRAPNGPPMGYFDDVPFPPGPQGPITPGGSRHSQGPNQPPMPLQRPPGLEHLPPPGWTGQPPPQQGNGLSPMGHPPGIPTPGRGMNPNFPPGMMPMPGNVPPLNERQTFPRGPPPGMMPPPGFMGAPPPPGFPPMPPNPEAMMGLGPGGQGPFGPGNPGPQGPPPSSRHLLEMFGQSNGGDGRGGMVGPPQFR</sequence>
<feature type="compositionally biased region" description="Basic and acidic residues" evidence="1">
    <location>
        <begin position="158"/>
        <end position="211"/>
    </location>
</feature>
<evidence type="ECO:0000313" key="3">
    <source>
        <dbReference type="Proteomes" id="UP001150904"/>
    </source>
</evidence>
<dbReference type="EMBL" id="JAPQKR010000004">
    <property type="protein sequence ID" value="KAJ5218640.1"/>
    <property type="molecule type" value="Genomic_DNA"/>
</dbReference>
<keyword evidence="3" id="KW-1185">Reference proteome</keyword>
<dbReference type="InterPro" id="IPR046784">
    <property type="entry name" value="Eap1"/>
</dbReference>
<feature type="compositionally biased region" description="Low complexity" evidence="1">
    <location>
        <begin position="396"/>
        <end position="406"/>
    </location>
</feature>
<feature type="compositionally biased region" description="Basic and acidic residues" evidence="1">
    <location>
        <begin position="264"/>
        <end position="287"/>
    </location>
</feature>
<proteinExistence type="predicted"/>
<comment type="caution">
    <text evidence="2">The sequence shown here is derived from an EMBL/GenBank/DDBJ whole genome shotgun (WGS) entry which is preliminary data.</text>
</comment>
<dbReference type="Pfam" id="PF20566">
    <property type="entry name" value="Eap1"/>
    <property type="match status" value="1"/>
</dbReference>
<feature type="compositionally biased region" description="Pro residues" evidence="1">
    <location>
        <begin position="529"/>
        <end position="546"/>
    </location>
</feature>
<dbReference type="AlphaFoldDB" id="A0A9W9NEX5"/>
<feature type="compositionally biased region" description="Gly residues" evidence="1">
    <location>
        <begin position="718"/>
        <end position="727"/>
    </location>
</feature>
<gene>
    <name evidence="2" type="ORF">N7498_000739</name>
</gene>
<dbReference type="OrthoDB" id="2504266at2759"/>
<feature type="compositionally biased region" description="Pro residues" evidence="1">
    <location>
        <begin position="728"/>
        <end position="739"/>
    </location>
</feature>
<name>A0A9W9NEX5_9EURO</name>
<feature type="compositionally biased region" description="Polar residues" evidence="1">
    <location>
        <begin position="437"/>
        <end position="453"/>
    </location>
</feature>
<feature type="region of interest" description="Disordered" evidence="1">
    <location>
        <begin position="16"/>
        <end position="338"/>
    </location>
</feature>
<feature type="compositionally biased region" description="Basic and acidic residues" evidence="1">
    <location>
        <begin position="230"/>
        <end position="257"/>
    </location>
</feature>
<reference evidence="2" key="2">
    <citation type="journal article" date="2023" name="IMA Fungus">
        <title>Comparative genomic study of the Penicillium genus elucidates a diverse pangenome and 15 lateral gene transfer events.</title>
        <authorList>
            <person name="Petersen C."/>
            <person name="Sorensen T."/>
            <person name="Nielsen M.R."/>
            <person name="Sondergaard T.E."/>
            <person name="Sorensen J.L."/>
            <person name="Fitzpatrick D.A."/>
            <person name="Frisvad J.C."/>
            <person name="Nielsen K.L."/>
        </authorList>
    </citation>
    <scope>NUCLEOTIDE SEQUENCE</scope>
    <source>
        <strain evidence="2">IBT 15544</strain>
    </source>
</reference>
<feature type="compositionally biased region" description="Pro residues" evidence="1">
    <location>
        <begin position="661"/>
        <end position="673"/>
    </location>
</feature>
<dbReference type="Proteomes" id="UP001150904">
    <property type="component" value="Unassembled WGS sequence"/>
</dbReference>
<dbReference type="GeneID" id="83175102"/>
<evidence type="ECO:0000313" key="2">
    <source>
        <dbReference type="EMBL" id="KAJ5218640.1"/>
    </source>
</evidence>